<dbReference type="PANTHER" id="PTHR11850">
    <property type="entry name" value="HOMEOBOX PROTEIN TRANSCRIPTION FACTORS"/>
    <property type="match status" value="1"/>
</dbReference>
<comment type="subcellular location">
    <subcellularLocation>
        <location evidence="1 5">Nucleus</location>
    </subcellularLocation>
</comment>
<feature type="domain" description="Homeobox" evidence="6">
    <location>
        <begin position="1"/>
        <end position="38"/>
    </location>
</feature>
<protein>
    <recommendedName>
        <fullName evidence="6">Homeobox domain-containing protein</fullName>
    </recommendedName>
</protein>
<dbReference type="InterPro" id="IPR009057">
    <property type="entry name" value="Homeodomain-like_sf"/>
</dbReference>
<keyword evidence="2 5" id="KW-0238">DNA-binding</keyword>
<dbReference type="Pfam" id="PF05920">
    <property type="entry name" value="Homeobox_KN"/>
    <property type="match status" value="1"/>
</dbReference>
<dbReference type="GO" id="GO:0005634">
    <property type="term" value="C:nucleus"/>
    <property type="evidence" value="ECO:0007669"/>
    <property type="project" value="UniProtKB-SubCell"/>
</dbReference>
<evidence type="ECO:0000256" key="2">
    <source>
        <dbReference type="ARBA" id="ARBA00023125"/>
    </source>
</evidence>
<proteinExistence type="predicted"/>
<dbReference type="AlphaFoldDB" id="A0AAD6LVP8"/>
<keyword evidence="4 5" id="KW-0539">Nucleus</keyword>
<dbReference type="GO" id="GO:0000981">
    <property type="term" value="F:DNA-binding transcription factor activity, RNA polymerase II-specific"/>
    <property type="evidence" value="ECO:0007669"/>
    <property type="project" value="InterPro"/>
</dbReference>
<dbReference type="InterPro" id="IPR001356">
    <property type="entry name" value="HD"/>
</dbReference>
<dbReference type="Gene3D" id="1.10.10.60">
    <property type="entry name" value="Homeodomain-like"/>
    <property type="match status" value="1"/>
</dbReference>
<dbReference type="GO" id="GO:0003677">
    <property type="term" value="F:DNA binding"/>
    <property type="evidence" value="ECO:0007669"/>
    <property type="project" value="UniProtKB-UniRule"/>
</dbReference>
<evidence type="ECO:0000256" key="1">
    <source>
        <dbReference type="ARBA" id="ARBA00004123"/>
    </source>
</evidence>
<evidence type="ECO:0000313" key="7">
    <source>
        <dbReference type="EMBL" id="KAJ6974188.1"/>
    </source>
</evidence>
<dbReference type="CDD" id="cd00086">
    <property type="entry name" value="homeodomain"/>
    <property type="match status" value="1"/>
</dbReference>
<comment type="caution">
    <text evidence="7">The sequence shown here is derived from an EMBL/GenBank/DDBJ whole genome shotgun (WGS) entry which is preliminary data.</text>
</comment>
<evidence type="ECO:0000256" key="5">
    <source>
        <dbReference type="PROSITE-ProRule" id="PRU00108"/>
    </source>
</evidence>
<dbReference type="InterPro" id="IPR008422">
    <property type="entry name" value="KN_HD"/>
</dbReference>
<accession>A0AAD6LVP8</accession>
<evidence type="ECO:0000256" key="4">
    <source>
        <dbReference type="ARBA" id="ARBA00023242"/>
    </source>
</evidence>
<evidence type="ECO:0000256" key="3">
    <source>
        <dbReference type="ARBA" id="ARBA00023155"/>
    </source>
</evidence>
<keyword evidence="8" id="KW-1185">Reference proteome</keyword>
<feature type="DNA-binding region" description="Homeobox" evidence="5">
    <location>
        <begin position="3"/>
        <end position="39"/>
    </location>
</feature>
<dbReference type="PROSITE" id="PS00027">
    <property type="entry name" value="HOMEOBOX_1"/>
    <property type="match status" value="1"/>
</dbReference>
<keyword evidence="3 5" id="KW-0371">Homeobox</keyword>
<dbReference type="SUPFAM" id="SSF46689">
    <property type="entry name" value="Homeodomain-like"/>
    <property type="match status" value="1"/>
</dbReference>
<gene>
    <name evidence="7" type="ORF">NC653_030310</name>
</gene>
<dbReference type="EMBL" id="JAQIZT010000013">
    <property type="protein sequence ID" value="KAJ6974188.1"/>
    <property type="molecule type" value="Genomic_DNA"/>
</dbReference>
<dbReference type="PROSITE" id="PS50071">
    <property type="entry name" value="HOMEOBOX_2"/>
    <property type="match status" value="1"/>
</dbReference>
<sequence>MDIMVQEEEKAKLSEITGLDQKQINNWFINQRKRHWKPSKDMSVGGDTAGPTCYGILSTSKLCIRLKPFGSNSYKAVQLLTCELAFSRVCPQECNSINHCREASSSPVYSRLKKILDIQISAANGVKSVSSFKL</sequence>
<dbReference type="InterPro" id="IPR050224">
    <property type="entry name" value="TALE_homeobox"/>
</dbReference>
<evidence type="ECO:0000313" key="8">
    <source>
        <dbReference type="Proteomes" id="UP001164929"/>
    </source>
</evidence>
<evidence type="ECO:0000259" key="6">
    <source>
        <dbReference type="PROSITE" id="PS50071"/>
    </source>
</evidence>
<organism evidence="7 8">
    <name type="scientific">Populus alba x Populus x berolinensis</name>
    <dbReference type="NCBI Taxonomy" id="444605"/>
    <lineage>
        <taxon>Eukaryota</taxon>
        <taxon>Viridiplantae</taxon>
        <taxon>Streptophyta</taxon>
        <taxon>Embryophyta</taxon>
        <taxon>Tracheophyta</taxon>
        <taxon>Spermatophyta</taxon>
        <taxon>Magnoliopsida</taxon>
        <taxon>eudicotyledons</taxon>
        <taxon>Gunneridae</taxon>
        <taxon>Pentapetalae</taxon>
        <taxon>rosids</taxon>
        <taxon>fabids</taxon>
        <taxon>Malpighiales</taxon>
        <taxon>Salicaceae</taxon>
        <taxon>Saliceae</taxon>
        <taxon>Populus</taxon>
    </lineage>
</organism>
<reference evidence="7" key="1">
    <citation type="journal article" date="2023" name="Mol. Ecol. Resour.">
        <title>Chromosome-level genome assembly of a triploid poplar Populus alba 'Berolinensis'.</title>
        <authorList>
            <person name="Chen S."/>
            <person name="Yu Y."/>
            <person name="Wang X."/>
            <person name="Wang S."/>
            <person name="Zhang T."/>
            <person name="Zhou Y."/>
            <person name="He R."/>
            <person name="Meng N."/>
            <person name="Wang Y."/>
            <person name="Liu W."/>
            <person name="Liu Z."/>
            <person name="Liu J."/>
            <person name="Guo Q."/>
            <person name="Huang H."/>
            <person name="Sederoff R.R."/>
            <person name="Wang G."/>
            <person name="Qu G."/>
            <person name="Chen S."/>
        </authorList>
    </citation>
    <scope>NUCLEOTIDE SEQUENCE</scope>
    <source>
        <strain evidence="7">SC-2020</strain>
    </source>
</reference>
<name>A0AAD6LVP8_9ROSI</name>
<dbReference type="Proteomes" id="UP001164929">
    <property type="component" value="Chromosome 13"/>
</dbReference>
<dbReference type="InterPro" id="IPR017970">
    <property type="entry name" value="Homeobox_CS"/>
</dbReference>